<dbReference type="Proteomes" id="UP000000552">
    <property type="component" value="Plasmid pMLa"/>
</dbReference>
<sequence>MELQLSKVREPERIGAPNVIAVSFVTRPHK</sequence>
<dbReference type="EMBL" id="BA000013">
    <property type="protein sequence ID" value="BAB54595.1"/>
    <property type="molecule type" value="Genomic_DNA"/>
</dbReference>
<dbReference type="HOGENOM" id="CLU_3405107_0_0_5"/>
<protein>
    <submittedName>
        <fullName evidence="1">Msl9209 protein</fullName>
    </submittedName>
</protein>
<reference evidence="1 2" key="1">
    <citation type="journal article" date="2000" name="DNA Res.">
        <title>Complete genome structure of the nitrogen-fixing symbiotic bacterium Mesorhizobium loti.</title>
        <authorList>
            <person name="Kaneko T."/>
            <person name="Nakamura Y."/>
            <person name="Sato S."/>
            <person name="Asamizu E."/>
            <person name="Kato T."/>
            <person name="Sasamoto S."/>
            <person name="Watanabe A."/>
            <person name="Idesawa K."/>
            <person name="Ishikawa A."/>
            <person name="Kawashima K."/>
            <person name="Kimura T."/>
            <person name="Kishida Y."/>
            <person name="Kiyokawa C."/>
            <person name="Kohara M."/>
            <person name="Matsumoto M."/>
            <person name="Matsuno A."/>
            <person name="Mochizuki Y."/>
            <person name="Nakayama S."/>
            <person name="Nakazaki N."/>
            <person name="Shimpo S."/>
            <person name="Sugimoto M."/>
            <person name="Takeuchi C."/>
            <person name="Yamada M."/>
            <person name="Tabata S."/>
        </authorList>
    </citation>
    <scope>NUCLEOTIDE SEQUENCE [LARGE SCALE GENOMIC DNA]</scope>
    <source>
        <strain evidence="2">LMG 29417 / CECT 9101 / MAFF 303099</strain>
        <plasmid evidence="1 2">pMLa</plasmid>
    </source>
</reference>
<gene>
    <name evidence="1" type="ordered locus">msl9209</name>
</gene>
<accession>Q981W4</accession>
<proteinExistence type="predicted"/>
<organism evidence="1 2">
    <name type="scientific">Mesorhizobium japonicum (strain LMG 29417 / CECT 9101 / MAFF 303099)</name>
    <name type="common">Mesorhizobium loti (strain MAFF 303099)</name>
    <dbReference type="NCBI Taxonomy" id="266835"/>
    <lineage>
        <taxon>Bacteria</taxon>
        <taxon>Pseudomonadati</taxon>
        <taxon>Pseudomonadota</taxon>
        <taxon>Alphaproteobacteria</taxon>
        <taxon>Hyphomicrobiales</taxon>
        <taxon>Phyllobacteriaceae</taxon>
        <taxon>Mesorhizobium</taxon>
    </lineage>
</organism>
<evidence type="ECO:0000313" key="1">
    <source>
        <dbReference type="EMBL" id="BAB54595.1"/>
    </source>
</evidence>
<evidence type="ECO:0000313" key="2">
    <source>
        <dbReference type="Proteomes" id="UP000000552"/>
    </source>
</evidence>
<geneLocation type="plasmid" evidence="1 2">
    <name>pMLa</name>
</geneLocation>
<dbReference type="KEGG" id="mlo:msl9209"/>
<keyword evidence="1" id="KW-0614">Plasmid</keyword>
<dbReference type="AlphaFoldDB" id="Q981W4"/>
<name>Q981W4_RHILO</name>